<dbReference type="GO" id="GO:0032259">
    <property type="term" value="P:methylation"/>
    <property type="evidence" value="ECO:0007669"/>
    <property type="project" value="UniProtKB-KW"/>
</dbReference>
<organism evidence="1 2">
    <name type="scientific">Fictibacillus barbaricus</name>
    <dbReference type="NCBI Taxonomy" id="182136"/>
    <lineage>
        <taxon>Bacteria</taxon>
        <taxon>Bacillati</taxon>
        <taxon>Bacillota</taxon>
        <taxon>Bacilli</taxon>
        <taxon>Bacillales</taxon>
        <taxon>Fictibacillaceae</taxon>
        <taxon>Fictibacillus</taxon>
    </lineage>
</organism>
<sequence>MKEQYFDKLLNIHTQGSQKGFHPSVHYNRYEPTPYHALEILFNQYPLKNSDRMVDFGCGKGRLNFYVHYFFQASAVGIEMDQSFYEEALENKRNYIKKHRKGKESIHFQCCLAEEYKIDSKDNRFYFFNPFSLQIFIKAVNNILRSVEKSPREVEIILYYAPEEYLFFLENQTAFELKEEVILPGLYERNPYEKFLIYRLLYGKEKPV</sequence>
<accession>A0ABS2Z8C1</accession>
<keyword evidence="1" id="KW-0489">Methyltransferase</keyword>
<dbReference type="EMBL" id="JAFHKS010000041">
    <property type="protein sequence ID" value="MBN3544379.1"/>
    <property type="molecule type" value="Genomic_DNA"/>
</dbReference>
<dbReference type="GO" id="GO:0008168">
    <property type="term" value="F:methyltransferase activity"/>
    <property type="evidence" value="ECO:0007669"/>
    <property type="project" value="UniProtKB-KW"/>
</dbReference>
<comment type="caution">
    <text evidence="1">The sequence shown here is derived from an EMBL/GenBank/DDBJ whole genome shotgun (WGS) entry which is preliminary data.</text>
</comment>
<name>A0ABS2Z8C1_9BACL</name>
<keyword evidence="2" id="KW-1185">Reference proteome</keyword>
<dbReference type="SUPFAM" id="SSF53335">
    <property type="entry name" value="S-adenosyl-L-methionine-dependent methyltransferases"/>
    <property type="match status" value="1"/>
</dbReference>
<protein>
    <submittedName>
        <fullName evidence="1">Methyltransferase</fullName>
    </submittedName>
</protein>
<dbReference type="RefSeq" id="WP_188404057.1">
    <property type="nucleotide sequence ID" value="NZ_BMCE01000003.1"/>
</dbReference>
<evidence type="ECO:0000313" key="1">
    <source>
        <dbReference type="EMBL" id="MBN3544379.1"/>
    </source>
</evidence>
<dbReference type="InterPro" id="IPR029063">
    <property type="entry name" value="SAM-dependent_MTases_sf"/>
</dbReference>
<reference evidence="1 2" key="1">
    <citation type="submission" date="2021-01" db="EMBL/GenBank/DDBJ databases">
        <title>Genome Sequencing of Type Strains.</title>
        <authorList>
            <person name="Lemaire J.F."/>
            <person name="Inderbitzin P."/>
            <person name="Collins S.B."/>
            <person name="Wespe N."/>
            <person name="Knight-Connoni V."/>
        </authorList>
    </citation>
    <scope>NUCLEOTIDE SEQUENCE [LARGE SCALE GENOMIC DNA]</scope>
    <source>
        <strain evidence="1 2">DSM 14730</strain>
    </source>
</reference>
<evidence type="ECO:0000313" key="2">
    <source>
        <dbReference type="Proteomes" id="UP001319060"/>
    </source>
</evidence>
<dbReference type="Proteomes" id="UP001319060">
    <property type="component" value="Unassembled WGS sequence"/>
</dbReference>
<gene>
    <name evidence="1" type="ORF">JYA64_03615</name>
</gene>
<dbReference type="Gene3D" id="3.40.50.150">
    <property type="entry name" value="Vaccinia Virus protein VP39"/>
    <property type="match status" value="1"/>
</dbReference>
<keyword evidence="1" id="KW-0808">Transferase</keyword>
<proteinExistence type="predicted"/>